<dbReference type="Pfam" id="PF03358">
    <property type="entry name" value="FMN_red"/>
    <property type="match status" value="1"/>
</dbReference>
<organism evidence="6 7">
    <name type="scientific">Jonesia denitrificans (strain ATCC 14870 / DSM 20603 / BCRC 15368 / CIP 55.134 / JCM 11481 / NBRC 15587 / NCTC 10816 / Prevot 55134)</name>
    <name type="common">Listeria denitrificans</name>
    <dbReference type="NCBI Taxonomy" id="471856"/>
    <lineage>
        <taxon>Bacteria</taxon>
        <taxon>Bacillati</taxon>
        <taxon>Actinomycetota</taxon>
        <taxon>Actinomycetes</taxon>
        <taxon>Micrococcales</taxon>
        <taxon>Jonesiaceae</taxon>
        <taxon>Jonesia</taxon>
    </lineage>
</organism>
<dbReference type="InterPro" id="IPR005025">
    <property type="entry name" value="FMN_Rdtase-like_dom"/>
</dbReference>
<dbReference type="EMBL" id="CP001706">
    <property type="protein sequence ID" value="ACV08932.1"/>
    <property type="molecule type" value="Genomic_DNA"/>
</dbReference>
<protein>
    <submittedName>
        <fullName evidence="6">NADPH-dependent FMN reductase</fullName>
    </submittedName>
</protein>
<evidence type="ECO:0000256" key="3">
    <source>
        <dbReference type="ARBA" id="ARBA00023002"/>
    </source>
</evidence>
<keyword evidence="1" id="KW-0285">Flavoprotein</keyword>
<keyword evidence="3" id="KW-0560">Oxidoreductase</keyword>
<dbReference type="Proteomes" id="UP000000628">
    <property type="component" value="Chromosome"/>
</dbReference>
<dbReference type="STRING" id="471856.Jden_1276"/>
<feature type="region of interest" description="Disordered" evidence="4">
    <location>
        <begin position="178"/>
        <end position="224"/>
    </location>
</feature>
<gene>
    <name evidence="6" type="ordered locus">Jden_1276</name>
</gene>
<dbReference type="PANTHER" id="PTHR43408">
    <property type="entry name" value="FMN REDUCTASE (NADPH)"/>
    <property type="match status" value="1"/>
</dbReference>
<proteinExistence type="predicted"/>
<keyword evidence="2" id="KW-0288">FMN</keyword>
<accession>C7R475</accession>
<keyword evidence="7" id="KW-1185">Reference proteome</keyword>
<evidence type="ECO:0000256" key="4">
    <source>
        <dbReference type="SAM" id="MobiDB-lite"/>
    </source>
</evidence>
<dbReference type="AlphaFoldDB" id="C7R475"/>
<dbReference type="RefSeq" id="WP_015771560.1">
    <property type="nucleotide sequence ID" value="NC_013174.1"/>
</dbReference>
<dbReference type="InterPro" id="IPR051814">
    <property type="entry name" value="NAD(P)H-dep_FMN_reductase"/>
</dbReference>
<evidence type="ECO:0000313" key="6">
    <source>
        <dbReference type="EMBL" id="ACV08932.1"/>
    </source>
</evidence>
<dbReference type="Gene3D" id="3.40.50.360">
    <property type="match status" value="1"/>
</dbReference>
<dbReference type="SUPFAM" id="SSF52218">
    <property type="entry name" value="Flavoproteins"/>
    <property type="match status" value="1"/>
</dbReference>
<evidence type="ECO:0000313" key="7">
    <source>
        <dbReference type="Proteomes" id="UP000000628"/>
    </source>
</evidence>
<feature type="compositionally biased region" description="Low complexity" evidence="4">
    <location>
        <begin position="199"/>
        <end position="210"/>
    </location>
</feature>
<dbReference type="GO" id="GO:0016491">
    <property type="term" value="F:oxidoreductase activity"/>
    <property type="evidence" value="ECO:0007669"/>
    <property type="project" value="UniProtKB-KW"/>
</dbReference>
<dbReference type="NCBIfam" id="TIGR04037">
    <property type="entry name" value="LLM_duo_CE1759"/>
    <property type="match status" value="1"/>
</dbReference>
<dbReference type="InterPro" id="IPR029039">
    <property type="entry name" value="Flavoprotein-like_sf"/>
</dbReference>
<dbReference type="PANTHER" id="PTHR43408:SF2">
    <property type="entry name" value="FMN REDUCTASE (NADPH)"/>
    <property type="match status" value="1"/>
</dbReference>
<reference evidence="6 7" key="1">
    <citation type="journal article" date="2009" name="Stand. Genomic Sci.">
        <title>Complete genome sequence of Jonesia denitrificans type strain (Prevot 55134).</title>
        <authorList>
            <person name="Pukall R."/>
            <person name="Gehrich-Schroter G."/>
            <person name="Lapidus A."/>
            <person name="Nolan M."/>
            <person name="Glavina Del Rio T."/>
            <person name="Lucas S."/>
            <person name="Chen F."/>
            <person name="Tice H."/>
            <person name="Pitluck S."/>
            <person name="Cheng J.F."/>
            <person name="Copeland A."/>
            <person name="Saunders E."/>
            <person name="Brettin T."/>
            <person name="Detter J.C."/>
            <person name="Bruce D."/>
            <person name="Goodwin L."/>
            <person name="Pati A."/>
            <person name="Ivanova N."/>
            <person name="Mavromatis K."/>
            <person name="Ovchinnikova G."/>
            <person name="Chen A."/>
            <person name="Palaniappan K."/>
            <person name="Land M."/>
            <person name="Hauser L."/>
            <person name="Chang Y.J."/>
            <person name="Jeffries C.D."/>
            <person name="Chain P."/>
            <person name="Goker M."/>
            <person name="Bristow J."/>
            <person name="Eisen J.A."/>
            <person name="Markowitz V."/>
            <person name="Hugenholtz P."/>
            <person name="Kyrpides N.C."/>
            <person name="Klenk H.P."/>
            <person name="Han C."/>
        </authorList>
    </citation>
    <scope>NUCLEOTIDE SEQUENCE [LARGE SCALE GENOMIC DNA]</scope>
    <source>
        <strain evidence="7">ATCC 14870 / DSM 20603 / BCRC 15368 / CIP 55.134 / JCM 11481 / NBRC 15587 / NCTC 10816 / Prevot 55134</strain>
    </source>
</reference>
<dbReference type="eggNOG" id="COG0431">
    <property type="taxonomic scope" value="Bacteria"/>
</dbReference>
<evidence type="ECO:0000259" key="5">
    <source>
        <dbReference type="Pfam" id="PF03358"/>
    </source>
</evidence>
<dbReference type="InterPro" id="IPR023932">
    <property type="entry name" value="CE1759_FMN_reduct"/>
</dbReference>
<name>C7R475_JONDD</name>
<dbReference type="KEGG" id="jde:Jden_1276"/>
<evidence type="ECO:0000256" key="1">
    <source>
        <dbReference type="ARBA" id="ARBA00022630"/>
    </source>
</evidence>
<evidence type="ECO:0000256" key="2">
    <source>
        <dbReference type="ARBA" id="ARBA00022643"/>
    </source>
</evidence>
<sequence>MAEFLVVSGGLSVPSSTRLLADRLSDALREVAGADHVIEVHELRDSAHQAVDFVLTGFAHGALEELHARVRTADAIVLVTPIYSQAIAGLMKTFLDTLDPQWLRNKPVLLAATGGTERHQLAIDYSFAPILAYMKARRTVTSVFAASNDWGNPQAVRSLGQRTRDSVGELLNLAGVAPVAATPPPADTPPASVGRQEADSLSSPDFSDLLRAQGIDPGAGNHGG</sequence>
<dbReference type="OrthoDB" id="1643408at2"/>
<feature type="domain" description="NADPH-dependent FMN reductase-like" evidence="5">
    <location>
        <begin position="4"/>
        <end position="150"/>
    </location>
</feature>
<dbReference type="HOGENOM" id="CLU_055322_3_1_11"/>